<proteinExistence type="predicted"/>
<dbReference type="Proteomes" id="UP000823964">
    <property type="component" value="Unassembled WGS sequence"/>
</dbReference>
<protein>
    <submittedName>
        <fullName evidence="2">Uncharacterized protein</fullName>
    </submittedName>
</protein>
<reference evidence="2" key="1">
    <citation type="journal article" date="2021" name="PeerJ">
        <title>Extensive microbial diversity within the chicken gut microbiome revealed by metagenomics and culture.</title>
        <authorList>
            <person name="Gilroy R."/>
            <person name="Ravi A."/>
            <person name="Getino M."/>
            <person name="Pursley I."/>
            <person name="Horton D.L."/>
            <person name="Alikhan N.F."/>
            <person name="Baker D."/>
            <person name="Gharbi K."/>
            <person name="Hall N."/>
            <person name="Watson M."/>
            <person name="Adriaenssens E.M."/>
            <person name="Foster-Nyarko E."/>
            <person name="Jarju S."/>
            <person name="Secka A."/>
            <person name="Antonio M."/>
            <person name="Oren A."/>
            <person name="Chaudhuri R.R."/>
            <person name="La Ragione R."/>
            <person name="Hildebrand F."/>
            <person name="Pallen M.J."/>
        </authorList>
    </citation>
    <scope>NUCLEOTIDE SEQUENCE</scope>
    <source>
        <strain evidence="2">14975</strain>
    </source>
</reference>
<comment type="caution">
    <text evidence="2">The sequence shown here is derived from an EMBL/GenBank/DDBJ whole genome shotgun (WGS) entry which is preliminary data.</text>
</comment>
<organism evidence="2 3">
    <name type="scientific">Candidatus Akkermansia intestinigallinarum</name>
    <dbReference type="NCBI Taxonomy" id="2838431"/>
    <lineage>
        <taxon>Bacteria</taxon>
        <taxon>Pseudomonadati</taxon>
        <taxon>Verrucomicrobiota</taxon>
        <taxon>Verrucomicrobiia</taxon>
        <taxon>Verrucomicrobiales</taxon>
        <taxon>Akkermansiaceae</taxon>
        <taxon>Akkermansia</taxon>
    </lineage>
</organism>
<evidence type="ECO:0000256" key="1">
    <source>
        <dbReference type="SAM" id="MobiDB-lite"/>
    </source>
</evidence>
<dbReference type="AlphaFoldDB" id="A0A9D1VAH5"/>
<dbReference type="EMBL" id="DXFQ01000046">
    <property type="protein sequence ID" value="HIX19498.1"/>
    <property type="molecule type" value="Genomic_DNA"/>
</dbReference>
<accession>A0A9D1VAH5</accession>
<reference evidence="2" key="2">
    <citation type="submission" date="2021-04" db="EMBL/GenBank/DDBJ databases">
        <authorList>
            <person name="Gilroy R."/>
        </authorList>
    </citation>
    <scope>NUCLEOTIDE SEQUENCE</scope>
    <source>
        <strain evidence="2">14975</strain>
    </source>
</reference>
<name>A0A9D1VAH5_9BACT</name>
<evidence type="ECO:0000313" key="3">
    <source>
        <dbReference type="Proteomes" id="UP000823964"/>
    </source>
</evidence>
<gene>
    <name evidence="2" type="ORF">H9862_02715</name>
</gene>
<feature type="region of interest" description="Disordered" evidence="1">
    <location>
        <begin position="1"/>
        <end position="24"/>
    </location>
</feature>
<sequence length="65" mass="7135">MDSHTDVKPPLGVSTEFEGDAPCPETDVFIERAEGRPLSLLWSLYVESSHREPELPSPAEAGQEP</sequence>
<evidence type="ECO:0000313" key="2">
    <source>
        <dbReference type="EMBL" id="HIX19498.1"/>
    </source>
</evidence>